<dbReference type="GeneID" id="108014514"/>
<accession>A0ABM4TQT1</accession>
<evidence type="ECO:0000256" key="5">
    <source>
        <dbReference type="ARBA" id="ARBA00022725"/>
    </source>
</evidence>
<comment type="subunit">
    <text evidence="10">Interacts with Orco. Complexes exist early in the endomembrane system in olfactory sensory neurons (OSNs), coupling these complexes to the conserved ciliary trafficking pathway.</text>
</comment>
<keyword evidence="4 11" id="KW-0812">Transmembrane</keyword>
<dbReference type="RefSeq" id="XP_070852329.1">
    <property type="nucleotide sequence ID" value="XM_070996228.1"/>
</dbReference>
<feature type="transmembrane region" description="Helical" evidence="11">
    <location>
        <begin position="40"/>
        <end position="60"/>
    </location>
</feature>
<keyword evidence="9 11" id="KW-0807">Transducer</keyword>
<evidence type="ECO:0000256" key="4">
    <source>
        <dbReference type="ARBA" id="ARBA00022692"/>
    </source>
</evidence>
<comment type="subcellular location">
    <subcellularLocation>
        <location evidence="1 11">Cell membrane</location>
        <topology evidence="1 11">Multi-pass membrane protein</topology>
    </subcellularLocation>
</comment>
<reference evidence="13" key="1">
    <citation type="submission" date="2025-08" db="UniProtKB">
        <authorList>
            <consortium name="RefSeq"/>
        </authorList>
    </citation>
    <scope>IDENTIFICATION</scope>
</reference>
<comment type="similarity">
    <text evidence="11">Belongs to the insect chemoreceptor superfamily. Heteromeric odorant receptor channel (TC 1.A.69) family.</text>
</comment>
<evidence type="ECO:0000256" key="11">
    <source>
        <dbReference type="RuleBase" id="RU351113"/>
    </source>
</evidence>
<evidence type="ECO:0000256" key="1">
    <source>
        <dbReference type="ARBA" id="ARBA00004651"/>
    </source>
</evidence>
<keyword evidence="8 11" id="KW-0675">Receptor</keyword>
<keyword evidence="6 11" id="KW-1133">Transmembrane helix</keyword>
<protein>
    <recommendedName>
        <fullName evidence="11">Odorant receptor</fullName>
    </recommendedName>
</protein>
<evidence type="ECO:0000256" key="8">
    <source>
        <dbReference type="ARBA" id="ARBA00023170"/>
    </source>
</evidence>
<dbReference type="PANTHER" id="PTHR21137">
    <property type="entry name" value="ODORANT RECEPTOR"/>
    <property type="match status" value="1"/>
</dbReference>
<evidence type="ECO:0000256" key="10">
    <source>
        <dbReference type="ARBA" id="ARBA00038679"/>
    </source>
</evidence>
<organism evidence="12 13">
    <name type="scientific">Drosophila suzukii</name>
    <name type="common">Spotted-wing drosophila fruit fly</name>
    <dbReference type="NCBI Taxonomy" id="28584"/>
    <lineage>
        <taxon>Eukaryota</taxon>
        <taxon>Metazoa</taxon>
        <taxon>Ecdysozoa</taxon>
        <taxon>Arthropoda</taxon>
        <taxon>Hexapoda</taxon>
        <taxon>Insecta</taxon>
        <taxon>Pterygota</taxon>
        <taxon>Neoptera</taxon>
        <taxon>Endopterygota</taxon>
        <taxon>Diptera</taxon>
        <taxon>Brachycera</taxon>
        <taxon>Muscomorpha</taxon>
        <taxon>Ephydroidea</taxon>
        <taxon>Drosophilidae</taxon>
        <taxon>Drosophila</taxon>
        <taxon>Sophophora</taxon>
    </lineage>
</organism>
<comment type="caution">
    <text evidence="11">Lacks conserved residue(s) required for the propagation of feature annotation.</text>
</comment>
<keyword evidence="12" id="KW-1185">Reference proteome</keyword>
<keyword evidence="7 11" id="KW-0472">Membrane</keyword>
<name>A0ABM4TQT1_DROSZ</name>
<keyword evidence="5 11" id="KW-0552">Olfaction</keyword>
<dbReference type="PANTHER" id="PTHR21137:SF44">
    <property type="entry name" value="ODORANT RECEPTOR 13A-RELATED"/>
    <property type="match status" value="1"/>
</dbReference>
<evidence type="ECO:0000256" key="3">
    <source>
        <dbReference type="ARBA" id="ARBA00022606"/>
    </source>
</evidence>
<feature type="transmembrane region" description="Helical" evidence="11">
    <location>
        <begin position="80"/>
        <end position="100"/>
    </location>
</feature>
<gene>
    <name evidence="13" type="primary">Or69a</name>
</gene>
<keyword evidence="3 11" id="KW-0716">Sensory transduction</keyword>
<evidence type="ECO:0000256" key="9">
    <source>
        <dbReference type="ARBA" id="ARBA00023224"/>
    </source>
</evidence>
<dbReference type="Pfam" id="PF02949">
    <property type="entry name" value="7tm_6"/>
    <property type="match status" value="1"/>
</dbReference>
<keyword evidence="2" id="KW-1003">Cell membrane</keyword>
<sequence>MHYEDVMHYTDIACRWALMPRFEWKGRESPRVEETWIQKLFFIAAAINLSYYNVSFTVYANQLDPETTDPLIYAGKISEAGSMLGFVVLGTLNMFSLLVLRPQIENALAELQNLFNQKLKNTASVGYRLKKSIRLMRNCTVLFAFGNTYYNVMPFITMAYQILTDSKQVSYIIQNDAWYPWKIGDSIRGLCILYISQAFSSILNVGTIITNQLLIHVCTIQLELHFDGLSTQLENLDAKDLRAKEILISLIRYHQRIMQLADSINGIFNFTFLISLTTSTIAVCSMSFTLTTLDMMTALKYTVGLLLFMIYTFSLCHNGTLVSLASDKVLPAAFYNNWYEGDLAYRKMLLILMMRATKPYVWRTYKLAPVSITTYMATLKFSYQMFTCVRSLK</sequence>
<proteinExistence type="inferred from homology"/>
<evidence type="ECO:0000256" key="6">
    <source>
        <dbReference type="ARBA" id="ARBA00022989"/>
    </source>
</evidence>
<evidence type="ECO:0000313" key="13">
    <source>
        <dbReference type="RefSeq" id="XP_070852329.1"/>
    </source>
</evidence>
<evidence type="ECO:0000313" key="12">
    <source>
        <dbReference type="Proteomes" id="UP001652628"/>
    </source>
</evidence>
<feature type="transmembrane region" description="Helical" evidence="11">
    <location>
        <begin position="301"/>
        <end position="325"/>
    </location>
</feature>
<feature type="transmembrane region" description="Helical" evidence="11">
    <location>
        <begin position="266"/>
        <end position="289"/>
    </location>
</feature>
<dbReference type="InterPro" id="IPR004117">
    <property type="entry name" value="7tm6_olfct_rcpt"/>
</dbReference>
<evidence type="ECO:0000256" key="2">
    <source>
        <dbReference type="ARBA" id="ARBA00022475"/>
    </source>
</evidence>
<dbReference type="Proteomes" id="UP001652628">
    <property type="component" value="Chromosome 3"/>
</dbReference>
<evidence type="ECO:0000256" key="7">
    <source>
        <dbReference type="ARBA" id="ARBA00023136"/>
    </source>
</evidence>